<dbReference type="RefSeq" id="WP_076682027.1">
    <property type="nucleotide sequence ID" value="NZ_CP015588.1"/>
</dbReference>
<feature type="transmembrane region" description="Helical" evidence="1">
    <location>
        <begin position="193"/>
        <end position="213"/>
    </location>
</feature>
<evidence type="ECO:0000313" key="3">
    <source>
        <dbReference type="Proteomes" id="UP000187191"/>
    </source>
</evidence>
<feature type="transmembrane region" description="Helical" evidence="1">
    <location>
        <begin position="97"/>
        <end position="117"/>
    </location>
</feature>
<feature type="transmembrane region" description="Helical" evidence="1">
    <location>
        <begin position="39"/>
        <end position="59"/>
    </location>
</feature>
<dbReference type="Proteomes" id="UP000187191">
    <property type="component" value="Chromosome"/>
</dbReference>
<evidence type="ECO:0008006" key="4">
    <source>
        <dbReference type="Google" id="ProtNLM"/>
    </source>
</evidence>
<proteinExistence type="predicted"/>
<dbReference type="PROSITE" id="PS51257">
    <property type="entry name" value="PROKAR_LIPOPROTEIN"/>
    <property type="match status" value="1"/>
</dbReference>
<keyword evidence="1" id="KW-0812">Transmembrane</keyword>
<dbReference type="EMBL" id="CP015588">
    <property type="protein sequence ID" value="APY84566.1"/>
    <property type="molecule type" value="Genomic_DNA"/>
</dbReference>
<name>A0ABN4VBP6_9ACTN</name>
<organism evidence="2 3">
    <name type="scientific">Streptomyces alfalfae</name>
    <dbReference type="NCBI Taxonomy" id="1642299"/>
    <lineage>
        <taxon>Bacteria</taxon>
        <taxon>Bacillati</taxon>
        <taxon>Actinomycetota</taxon>
        <taxon>Actinomycetes</taxon>
        <taxon>Kitasatosporales</taxon>
        <taxon>Streptomycetaceae</taxon>
        <taxon>Streptomyces</taxon>
    </lineage>
</organism>
<sequence>MGRATLVWAVVYACFGLACALSNTPLFYLGGDHPGPPELGWGAVAVGAVACGAVARLGLRPTLRVLLWVCCVLAGIGAFGLLMDIVTLVFGQGVDSGVAAAHHVLAAAGALLLATTARSVRRPPDATLVVASSAASRPVQLTACAGTVAFLPYAVMKLTWTSGGTFAGISGEEMLAISKRNGASGIWLTLESWGLDATVLLAALGVFLLWGLVRPWGLAFPRWTLWLRGRRVPRWLLLAPALIGAATLAPYGVFGVGYAALATAGVVTMGRGDFPSASDALLVGWIGLAAFAVYGVALIVATRSYWLRSRSILPG</sequence>
<reference evidence="2 3" key="1">
    <citation type="submission" date="2016-05" db="EMBL/GenBank/DDBJ databases">
        <authorList>
            <person name="Gu J."/>
        </authorList>
    </citation>
    <scope>NUCLEOTIDE SEQUENCE [LARGE SCALE GENOMIC DNA]</scope>
    <source>
        <strain evidence="2 3">ACCC40021</strain>
    </source>
</reference>
<gene>
    <name evidence="2" type="ORF">A7J05_01180</name>
</gene>
<keyword evidence="3" id="KW-1185">Reference proteome</keyword>
<protein>
    <recommendedName>
        <fullName evidence="4">DUF998 domain-containing protein</fullName>
    </recommendedName>
</protein>
<evidence type="ECO:0000256" key="1">
    <source>
        <dbReference type="SAM" id="Phobius"/>
    </source>
</evidence>
<feature type="transmembrane region" description="Helical" evidence="1">
    <location>
        <begin position="66"/>
        <end position="91"/>
    </location>
</feature>
<keyword evidence="1" id="KW-1133">Transmembrane helix</keyword>
<feature type="transmembrane region" description="Helical" evidence="1">
    <location>
        <begin position="138"/>
        <end position="156"/>
    </location>
</feature>
<evidence type="ECO:0000313" key="2">
    <source>
        <dbReference type="EMBL" id="APY84566.1"/>
    </source>
</evidence>
<keyword evidence="1" id="KW-0472">Membrane</keyword>
<accession>A0ABN4VBP6</accession>
<feature type="transmembrane region" description="Helical" evidence="1">
    <location>
        <begin position="234"/>
        <end position="260"/>
    </location>
</feature>
<feature type="transmembrane region" description="Helical" evidence="1">
    <location>
        <begin position="280"/>
        <end position="301"/>
    </location>
</feature>